<proteinExistence type="predicted"/>
<reference evidence="1" key="1">
    <citation type="submission" date="2020-07" db="EMBL/GenBank/DDBJ databases">
        <authorList>
            <person name="Lin J."/>
        </authorList>
    </citation>
    <scope>NUCLEOTIDE SEQUENCE</scope>
</reference>
<evidence type="ECO:0000313" key="1">
    <source>
        <dbReference type="EMBL" id="CAD1817134.1"/>
    </source>
</evidence>
<gene>
    <name evidence="1" type="ORF">CB5_LOCUS345</name>
</gene>
<dbReference type="AlphaFoldDB" id="A0A6V7NFE6"/>
<accession>A0A6V7NFE6</accession>
<protein>
    <submittedName>
        <fullName evidence="1">Uncharacterized protein</fullName>
    </submittedName>
</protein>
<dbReference type="PANTHER" id="PTHR33499:SF11">
    <property type="entry name" value="NO APICAL MERISTEM-ASSOCIATED C-TERMINAL DOMAIN-CONTAINING PROTEIN"/>
    <property type="match status" value="1"/>
</dbReference>
<dbReference type="EMBL" id="LR862129">
    <property type="protein sequence ID" value="CAD1817134.1"/>
    <property type="molecule type" value="Genomic_DNA"/>
</dbReference>
<dbReference type="PANTHER" id="PTHR33499">
    <property type="entry name" value="OS12G0282400 PROTEIN-RELATED"/>
    <property type="match status" value="1"/>
</dbReference>
<sequence length="210" mass="24567">MASRIKERRKTTVTVPIRTQHIANDSQINLEPMQIQDEVNHPTEFSTTQGGVRVEFKNGKPVGDSAQYLITEIGVVLKNPYNAPLNVKSWDDEKFILSEINKEHVMDMLCDRYGQRKYKMKAKYYNPEATYQQNIRNKPPSVPEDQWKWLVEYFGSEVFQKNYEKKINDRQAEDASTDIDDNEIFTEIIGQKQRGHIRGKLRRAQEIQAM</sequence>
<name>A0A6V7NFE6_ANACO</name>
<organism evidence="1">
    <name type="scientific">Ananas comosus var. bracteatus</name>
    <name type="common">red pineapple</name>
    <dbReference type="NCBI Taxonomy" id="296719"/>
    <lineage>
        <taxon>Eukaryota</taxon>
        <taxon>Viridiplantae</taxon>
        <taxon>Streptophyta</taxon>
        <taxon>Embryophyta</taxon>
        <taxon>Tracheophyta</taxon>
        <taxon>Spermatophyta</taxon>
        <taxon>Magnoliopsida</taxon>
        <taxon>Liliopsida</taxon>
        <taxon>Poales</taxon>
        <taxon>Bromeliaceae</taxon>
        <taxon>Bromelioideae</taxon>
        <taxon>Ananas</taxon>
    </lineage>
</organism>